<evidence type="ECO:0000313" key="3">
    <source>
        <dbReference type="EMBL" id="OBZ82910.1"/>
    </source>
</evidence>
<reference evidence="3 4" key="1">
    <citation type="submission" date="2016-03" db="EMBL/GenBank/DDBJ databases">
        <title>Choanephora cucurbitarum.</title>
        <authorList>
            <person name="Min B."/>
            <person name="Park H."/>
            <person name="Park J.-H."/>
            <person name="Shin H.-D."/>
            <person name="Choi I.-G."/>
        </authorList>
    </citation>
    <scope>NUCLEOTIDE SEQUENCE [LARGE SCALE GENOMIC DNA]</scope>
    <source>
        <strain evidence="3 4">KUS-F28377</strain>
    </source>
</reference>
<dbReference type="EMBL" id="LUGH01000760">
    <property type="protein sequence ID" value="OBZ82910.1"/>
    <property type="molecule type" value="Genomic_DNA"/>
</dbReference>
<feature type="compositionally biased region" description="Acidic residues" evidence="1">
    <location>
        <begin position="99"/>
        <end position="123"/>
    </location>
</feature>
<feature type="domain" description="Nucleoplasmin-like" evidence="2">
    <location>
        <begin position="6"/>
        <end position="95"/>
    </location>
</feature>
<evidence type="ECO:0000259" key="2">
    <source>
        <dbReference type="Pfam" id="PF17800"/>
    </source>
</evidence>
<sequence length="177" mass="20029">MSVQGFWGLVLHPGKTYSQIVSASFRIAIASLTEQISENKRTTVTVVVDNKEYVLCTLIPNKIEQQSLDHTFVEGEEVTFAVKGENIVHLTGNYVFTDDDEEMGSEVDSDEEMGSEVDSDEEELLKNLPENITPEQLREFLNQQGDSDDEIDSDEIISAEESENDDEEEEEEEEEEE</sequence>
<accession>A0A1C7N1E4</accession>
<gene>
    <name evidence="3" type="ORF">A0J61_09042</name>
</gene>
<dbReference type="STRING" id="101091.A0A1C7N1E4"/>
<comment type="caution">
    <text evidence="3">The sequence shown here is derived from an EMBL/GenBank/DDBJ whole genome shotgun (WGS) entry which is preliminary data.</text>
</comment>
<dbReference type="AlphaFoldDB" id="A0A1C7N1E4"/>
<organism evidence="3 4">
    <name type="scientific">Choanephora cucurbitarum</name>
    <dbReference type="NCBI Taxonomy" id="101091"/>
    <lineage>
        <taxon>Eukaryota</taxon>
        <taxon>Fungi</taxon>
        <taxon>Fungi incertae sedis</taxon>
        <taxon>Mucoromycota</taxon>
        <taxon>Mucoromycotina</taxon>
        <taxon>Mucoromycetes</taxon>
        <taxon>Mucorales</taxon>
        <taxon>Mucorineae</taxon>
        <taxon>Choanephoraceae</taxon>
        <taxon>Choanephoroideae</taxon>
        <taxon>Choanephora</taxon>
    </lineage>
</organism>
<dbReference type="InParanoid" id="A0A1C7N1E4"/>
<evidence type="ECO:0000256" key="1">
    <source>
        <dbReference type="SAM" id="MobiDB-lite"/>
    </source>
</evidence>
<dbReference type="Gene3D" id="2.60.120.340">
    <property type="entry name" value="Nucleoplasmin core domain"/>
    <property type="match status" value="1"/>
</dbReference>
<evidence type="ECO:0000313" key="4">
    <source>
        <dbReference type="Proteomes" id="UP000093000"/>
    </source>
</evidence>
<keyword evidence="4" id="KW-1185">Reference proteome</keyword>
<dbReference type="InterPro" id="IPR041232">
    <property type="entry name" value="NPL"/>
</dbReference>
<proteinExistence type="predicted"/>
<feature type="region of interest" description="Disordered" evidence="1">
    <location>
        <begin position="99"/>
        <end position="177"/>
    </location>
</feature>
<protein>
    <recommendedName>
        <fullName evidence="2">Nucleoplasmin-like domain-containing protein</fullName>
    </recommendedName>
</protein>
<dbReference type="Proteomes" id="UP000093000">
    <property type="component" value="Unassembled WGS sequence"/>
</dbReference>
<dbReference type="Pfam" id="PF17800">
    <property type="entry name" value="NPL"/>
    <property type="match status" value="1"/>
</dbReference>
<feature type="compositionally biased region" description="Acidic residues" evidence="1">
    <location>
        <begin position="146"/>
        <end position="177"/>
    </location>
</feature>
<feature type="non-terminal residue" evidence="3">
    <location>
        <position position="177"/>
    </location>
</feature>
<dbReference type="OrthoDB" id="1902587at2759"/>
<name>A0A1C7N1E4_9FUNG</name>